<comment type="caution">
    <text evidence="11">The sequence shown here is derived from an EMBL/GenBank/DDBJ whole genome shotgun (WGS) entry which is preliminary data.</text>
</comment>
<dbReference type="AlphaFoldDB" id="A0A815TIR8"/>
<proteinExistence type="predicted"/>
<feature type="transmembrane region" description="Helical" evidence="8">
    <location>
        <begin position="131"/>
        <end position="151"/>
    </location>
</feature>
<sequence length="304" mass="35285">MSLLYIGQQVTIFGGYSMMIAGVFGNIMNIIIFTTVRTYRTNPGTFYFLSASINNLIYIIVNLPFRILSVGYNIDFTIHSAFWCKLRNYQYVMLGPISYTCICLATIDQYFVSSSNPRIRHMSNIKWSHRILIIIVIIWCLHAIPVFLYVYNVPPNSTCVNANAIYRVYMTIFGVVFLCAIPTGISLLFGWLTYRNIQQTKTLVEQHADRQIVRMTFVQVLLMIIADVPYAVFSTYLSITNQRLKSYDQQVNEYVLMQFAMLISYVCFVGSFYLFWISSSRFRQTAKKKLFCCKKELIVYPSHT</sequence>
<dbReference type="PANTHER" id="PTHR24243">
    <property type="entry name" value="G-PROTEIN COUPLED RECEPTOR"/>
    <property type="match status" value="1"/>
</dbReference>
<feature type="transmembrane region" description="Helical" evidence="8">
    <location>
        <begin position="46"/>
        <end position="69"/>
    </location>
</feature>
<dbReference type="Pfam" id="PF00001">
    <property type="entry name" value="7tm_1"/>
    <property type="match status" value="1"/>
</dbReference>
<keyword evidence="12" id="KW-1185">Reference proteome</keyword>
<evidence type="ECO:0000313" key="13">
    <source>
        <dbReference type="Proteomes" id="UP000663852"/>
    </source>
</evidence>
<dbReference type="SUPFAM" id="SSF81321">
    <property type="entry name" value="Family A G protein-coupled receptor-like"/>
    <property type="match status" value="1"/>
</dbReference>
<dbReference type="InterPro" id="IPR000276">
    <property type="entry name" value="GPCR_Rhodpsn"/>
</dbReference>
<reference evidence="11" key="1">
    <citation type="submission" date="2021-02" db="EMBL/GenBank/DDBJ databases">
        <authorList>
            <person name="Nowell W R."/>
        </authorList>
    </citation>
    <scope>NUCLEOTIDE SEQUENCE</scope>
</reference>
<gene>
    <name evidence="11" type="ORF">EDS130_LOCUS42920</name>
    <name evidence="10" type="ORF">XAT740_LOCUS21944</name>
</gene>
<keyword evidence="2 8" id="KW-0812">Transmembrane</keyword>
<evidence type="ECO:0000256" key="3">
    <source>
        <dbReference type="ARBA" id="ARBA00022989"/>
    </source>
</evidence>
<evidence type="ECO:0000313" key="10">
    <source>
        <dbReference type="EMBL" id="CAF1169434.1"/>
    </source>
</evidence>
<feature type="transmembrane region" description="Helical" evidence="8">
    <location>
        <begin position="171"/>
        <end position="194"/>
    </location>
</feature>
<keyword evidence="4" id="KW-0297">G-protein coupled receptor</keyword>
<feature type="transmembrane region" description="Helical" evidence="8">
    <location>
        <begin position="259"/>
        <end position="279"/>
    </location>
</feature>
<evidence type="ECO:0000313" key="11">
    <source>
        <dbReference type="EMBL" id="CAF1505766.1"/>
    </source>
</evidence>
<name>A0A815TIR8_ADIRI</name>
<evidence type="ECO:0000256" key="7">
    <source>
        <dbReference type="ARBA" id="ARBA00023224"/>
    </source>
</evidence>
<dbReference type="Gene3D" id="1.20.1070.10">
    <property type="entry name" value="Rhodopsin 7-helix transmembrane proteins"/>
    <property type="match status" value="1"/>
</dbReference>
<dbReference type="Proteomes" id="UP000663852">
    <property type="component" value="Unassembled WGS sequence"/>
</dbReference>
<dbReference type="GO" id="GO:0005886">
    <property type="term" value="C:plasma membrane"/>
    <property type="evidence" value="ECO:0007669"/>
    <property type="project" value="TreeGrafter"/>
</dbReference>
<evidence type="ECO:0000259" key="9">
    <source>
        <dbReference type="PROSITE" id="PS50262"/>
    </source>
</evidence>
<feature type="transmembrane region" description="Helical" evidence="8">
    <location>
        <begin position="12"/>
        <end position="34"/>
    </location>
</feature>
<protein>
    <recommendedName>
        <fullName evidence="9">G-protein coupled receptors family 1 profile domain-containing protein</fullName>
    </recommendedName>
</protein>
<feature type="transmembrane region" description="Helical" evidence="8">
    <location>
        <begin position="215"/>
        <end position="239"/>
    </location>
</feature>
<evidence type="ECO:0000256" key="2">
    <source>
        <dbReference type="ARBA" id="ARBA00022692"/>
    </source>
</evidence>
<feature type="domain" description="G-protein coupled receptors family 1 profile" evidence="9">
    <location>
        <begin position="25"/>
        <end position="275"/>
    </location>
</feature>
<evidence type="ECO:0000256" key="5">
    <source>
        <dbReference type="ARBA" id="ARBA00023136"/>
    </source>
</evidence>
<keyword evidence="7" id="KW-0807">Transducer</keyword>
<accession>A0A815TIR8</accession>
<evidence type="ECO:0000256" key="1">
    <source>
        <dbReference type="ARBA" id="ARBA00004141"/>
    </source>
</evidence>
<keyword evidence="6" id="KW-0675">Receptor</keyword>
<organism evidence="11 13">
    <name type="scientific">Adineta ricciae</name>
    <name type="common">Rotifer</name>
    <dbReference type="NCBI Taxonomy" id="249248"/>
    <lineage>
        <taxon>Eukaryota</taxon>
        <taxon>Metazoa</taxon>
        <taxon>Spiralia</taxon>
        <taxon>Gnathifera</taxon>
        <taxon>Rotifera</taxon>
        <taxon>Eurotatoria</taxon>
        <taxon>Bdelloidea</taxon>
        <taxon>Adinetida</taxon>
        <taxon>Adinetidae</taxon>
        <taxon>Adineta</taxon>
    </lineage>
</organism>
<evidence type="ECO:0000256" key="8">
    <source>
        <dbReference type="SAM" id="Phobius"/>
    </source>
</evidence>
<dbReference type="EMBL" id="CAJNOJ010000662">
    <property type="protein sequence ID" value="CAF1505766.1"/>
    <property type="molecule type" value="Genomic_DNA"/>
</dbReference>
<dbReference type="InterPro" id="IPR017452">
    <property type="entry name" value="GPCR_Rhodpsn_7TM"/>
</dbReference>
<keyword evidence="5 8" id="KW-0472">Membrane</keyword>
<dbReference type="Proteomes" id="UP000663828">
    <property type="component" value="Unassembled WGS sequence"/>
</dbReference>
<dbReference type="EMBL" id="CAJNOR010001596">
    <property type="protein sequence ID" value="CAF1169434.1"/>
    <property type="molecule type" value="Genomic_DNA"/>
</dbReference>
<feature type="transmembrane region" description="Helical" evidence="8">
    <location>
        <begin position="89"/>
        <end position="111"/>
    </location>
</feature>
<keyword evidence="3 8" id="KW-1133">Transmembrane helix</keyword>
<evidence type="ECO:0000256" key="4">
    <source>
        <dbReference type="ARBA" id="ARBA00023040"/>
    </source>
</evidence>
<dbReference type="PANTHER" id="PTHR24243:SF230">
    <property type="entry name" value="G-PROTEIN COUPLED RECEPTORS FAMILY 1 PROFILE DOMAIN-CONTAINING PROTEIN"/>
    <property type="match status" value="1"/>
</dbReference>
<dbReference type="PROSITE" id="PS50262">
    <property type="entry name" value="G_PROTEIN_RECEP_F1_2"/>
    <property type="match status" value="1"/>
</dbReference>
<comment type="subcellular location">
    <subcellularLocation>
        <location evidence="1">Membrane</location>
        <topology evidence="1">Multi-pass membrane protein</topology>
    </subcellularLocation>
</comment>
<evidence type="ECO:0000256" key="6">
    <source>
        <dbReference type="ARBA" id="ARBA00023170"/>
    </source>
</evidence>
<dbReference type="OrthoDB" id="10058717at2759"/>
<evidence type="ECO:0000313" key="12">
    <source>
        <dbReference type="Proteomes" id="UP000663828"/>
    </source>
</evidence>
<dbReference type="GO" id="GO:0004930">
    <property type="term" value="F:G protein-coupled receptor activity"/>
    <property type="evidence" value="ECO:0007669"/>
    <property type="project" value="UniProtKB-KW"/>
</dbReference>